<dbReference type="Gene3D" id="2.102.10.10">
    <property type="entry name" value="Rieske [2Fe-2S] iron-sulphur domain"/>
    <property type="match status" value="1"/>
</dbReference>
<name>A0ABQ3MRB6_9PSEU</name>
<accession>A0ABQ3MRB6</accession>
<dbReference type="PROSITE" id="PS51296">
    <property type="entry name" value="RIESKE"/>
    <property type="match status" value="1"/>
</dbReference>
<feature type="domain" description="Rieske" evidence="6">
    <location>
        <begin position="38"/>
        <end position="133"/>
    </location>
</feature>
<organism evidence="7 8">
    <name type="scientific">Lentzea cavernae</name>
    <dbReference type="NCBI Taxonomy" id="2020703"/>
    <lineage>
        <taxon>Bacteria</taxon>
        <taxon>Bacillati</taxon>
        <taxon>Actinomycetota</taxon>
        <taxon>Actinomycetes</taxon>
        <taxon>Pseudonocardiales</taxon>
        <taxon>Pseudonocardiaceae</taxon>
        <taxon>Lentzea</taxon>
    </lineage>
</organism>
<gene>
    <name evidence="7" type="ORF">GCM10017774_72840</name>
</gene>
<evidence type="ECO:0000313" key="7">
    <source>
        <dbReference type="EMBL" id="GHH55816.1"/>
    </source>
</evidence>
<evidence type="ECO:0000256" key="1">
    <source>
        <dbReference type="ARBA" id="ARBA00022714"/>
    </source>
</evidence>
<proteinExistence type="predicted"/>
<evidence type="ECO:0000256" key="2">
    <source>
        <dbReference type="ARBA" id="ARBA00022723"/>
    </source>
</evidence>
<dbReference type="Pfam" id="PF00355">
    <property type="entry name" value="Rieske"/>
    <property type="match status" value="1"/>
</dbReference>
<reference evidence="8" key="1">
    <citation type="journal article" date="2019" name="Int. J. Syst. Evol. Microbiol.">
        <title>The Global Catalogue of Microorganisms (GCM) 10K type strain sequencing project: providing services to taxonomists for standard genome sequencing and annotation.</title>
        <authorList>
            <consortium name="The Broad Institute Genomics Platform"/>
            <consortium name="The Broad Institute Genome Sequencing Center for Infectious Disease"/>
            <person name="Wu L."/>
            <person name="Ma J."/>
        </authorList>
    </citation>
    <scope>NUCLEOTIDE SEQUENCE [LARGE SCALE GENOMIC DNA]</scope>
    <source>
        <strain evidence="8">CGMCC 4.7367</strain>
    </source>
</reference>
<keyword evidence="4" id="KW-0411">Iron-sulfur</keyword>
<evidence type="ECO:0000256" key="3">
    <source>
        <dbReference type="ARBA" id="ARBA00023004"/>
    </source>
</evidence>
<dbReference type="InterPro" id="IPR036922">
    <property type="entry name" value="Rieske_2Fe-2S_sf"/>
</dbReference>
<dbReference type="PRINTS" id="PR00162">
    <property type="entry name" value="RIESKE"/>
</dbReference>
<dbReference type="Proteomes" id="UP000605568">
    <property type="component" value="Unassembled WGS sequence"/>
</dbReference>
<protein>
    <recommendedName>
        <fullName evidence="6">Rieske domain-containing protein</fullName>
    </recommendedName>
</protein>
<evidence type="ECO:0000256" key="4">
    <source>
        <dbReference type="ARBA" id="ARBA00023014"/>
    </source>
</evidence>
<sequence length="134" mass="13404">MLVDRRTVLLCGLAAALSACGEPAPRKTGGAGTARPGDRVVAVSQVPSGSGLLVDMPGNAQLLVVQSRSGEFRAFNPSCPHVGSFVNPPAGGAITCPLHGSTFDPSTGEVRKGPATSGLAEVALVRSGDDLVLG</sequence>
<evidence type="ECO:0000259" key="6">
    <source>
        <dbReference type="PROSITE" id="PS51296"/>
    </source>
</evidence>
<dbReference type="EMBL" id="BNAR01000015">
    <property type="protein sequence ID" value="GHH55816.1"/>
    <property type="molecule type" value="Genomic_DNA"/>
</dbReference>
<keyword evidence="2" id="KW-0479">Metal-binding</keyword>
<dbReference type="PROSITE" id="PS51257">
    <property type="entry name" value="PROKAR_LIPOPROTEIN"/>
    <property type="match status" value="1"/>
</dbReference>
<evidence type="ECO:0000256" key="5">
    <source>
        <dbReference type="ARBA" id="ARBA00023157"/>
    </source>
</evidence>
<dbReference type="SUPFAM" id="SSF50022">
    <property type="entry name" value="ISP domain"/>
    <property type="match status" value="1"/>
</dbReference>
<dbReference type="InterPro" id="IPR005805">
    <property type="entry name" value="Rieske_Fe-S_prot_C"/>
</dbReference>
<keyword evidence="1" id="KW-0001">2Fe-2S</keyword>
<dbReference type="RefSeq" id="WP_308436431.1">
    <property type="nucleotide sequence ID" value="NZ_BNAR01000015.1"/>
</dbReference>
<keyword evidence="3" id="KW-0408">Iron</keyword>
<dbReference type="InterPro" id="IPR017941">
    <property type="entry name" value="Rieske_2Fe-2S"/>
</dbReference>
<comment type="caution">
    <text evidence="7">The sequence shown here is derived from an EMBL/GenBank/DDBJ whole genome shotgun (WGS) entry which is preliminary data.</text>
</comment>
<dbReference type="CDD" id="cd03467">
    <property type="entry name" value="Rieske"/>
    <property type="match status" value="1"/>
</dbReference>
<evidence type="ECO:0000313" key="8">
    <source>
        <dbReference type="Proteomes" id="UP000605568"/>
    </source>
</evidence>
<keyword evidence="5" id="KW-1015">Disulfide bond</keyword>
<keyword evidence="8" id="KW-1185">Reference proteome</keyword>